<dbReference type="InterPro" id="IPR043129">
    <property type="entry name" value="ATPase_NBD"/>
</dbReference>
<feature type="site" description="Transition state stabilizer" evidence="5">
    <location>
        <position position="18"/>
    </location>
</feature>
<feature type="binding site" evidence="5">
    <location>
        <begin position="107"/>
        <end position="111"/>
    </location>
    <ligand>
        <name>ATP</name>
        <dbReference type="ChEBI" id="CHEBI:30616"/>
    </ligand>
</feature>
<keyword evidence="3 5" id="KW-0418">Kinase</keyword>
<evidence type="ECO:0000256" key="6">
    <source>
        <dbReference type="RuleBase" id="RU003835"/>
    </source>
</evidence>
<sequence>MATTMGLTPLEGLVMGTRSGDLDPAIVIYLQREAQMSVDEVDTLLNRRSGLAGMCGHNDLRDVHEAIAAGDEATKLALDVYVRRIRHYLGAYTFAMGGIDVVTFTAGVGEHDEIVRSKVIAGLDGFGLSIDPALNAPGQSGERTISPAGSPVTVMVIPTDEELAISRDALAVVSA</sequence>
<name>A0A2G6K655_9ACTN</name>
<comment type="function">
    <text evidence="5">Catalyzes the formation of acetyl phosphate from acetate and ATP. Can also catalyze the reverse reaction.</text>
</comment>
<dbReference type="Proteomes" id="UP000230914">
    <property type="component" value="Unassembled WGS sequence"/>
</dbReference>
<accession>A0A2G6K655</accession>
<dbReference type="SUPFAM" id="SSF53067">
    <property type="entry name" value="Actin-like ATPase domain"/>
    <property type="match status" value="1"/>
</dbReference>
<comment type="caution">
    <text evidence="7">The sequence shown here is derived from an EMBL/GenBank/DDBJ whole genome shotgun (WGS) entry which is preliminary data.</text>
</comment>
<evidence type="ECO:0000256" key="1">
    <source>
        <dbReference type="ARBA" id="ARBA00022679"/>
    </source>
</evidence>
<evidence type="ECO:0000313" key="8">
    <source>
        <dbReference type="Proteomes" id="UP000230914"/>
    </source>
</evidence>
<comment type="subcellular location">
    <subcellularLocation>
        <location evidence="5">Cytoplasm</location>
    </subcellularLocation>
</comment>
<protein>
    <recommendedName>
        <fullName evidence="5">Acetate kinase</fullName>
        <ecNumber evidence="5">2.7.2.1</ecNumber>
    </recommendedName>
    <alternativeName>
        <fullName evidence="5">Acetokinase</fullName>
    </alternativeName>
</protein>
<comment type="cofactor">
    <cofactor evidence="5">
        <name>Mg(2+)</name>
        <dbReference type="ChEBI" id="CHEBI:18420"/>
    </cofactor>
    <cofactor evidence="5">
        <name>Mn(2+)</name>
        <dbReference type="ChEBI" id="CHEBI:29035"/>
    </cofactor>
    <text evidence="5">Mg(2+). Can also accept Mn(2+).</text>
</comment>
<keyword evidence="5" id="KW-0479">Metal-binding</keyword>
<dbReference type="InterPro" id="IPR000890">
    <property type="entry name" value="Aliphatic_acid_kin_short-chain"/>
</dbReference>
<proteinExistence type="inferred from homology"/>
<evidence type="ECO:0000256" key="2">
    <source>
        <dbReference type="ARBA" id="ARBA00022741"/>
    </source>
</evidence>
<keyword evidence="4 5" id="KW-0067">ATP-binding</keyword>
<dbReference type="Gene3D" id="3.30.420.40">
    <property type="match status" value="1"/>
</dbReference>
<dbReference type="EMBL" id="PDSL01000109">
    <property type="protein sequence ID" value="PIE31187.1"/>
    <property type="molecule type" value="Genomic_DNA"/>
</dbReference>
<evidence type="ECO:0000256" key="4">
    <source>
        <dbReference type="ARBA" id="ARBA00022840"/>
    </source>
</evidence>
<dbReference type="AlphaFoldDB" id="A0A2G6K655"/>
<comment type="subunit">
    <text evidence="5">Homodimer.</text>
</comment>
<organism evidence="7 8">
    <name type="scientific">Ilumatobacter coccineus</name>
    <dbReference type="NCBI Taxonomy" id="467094"/>
    <lineage>
        <taxon>Bacteria</taxon>
        <taxon>Bacillati</taxon>
        <taxon>Actinomycetota</taxon>
        <taxon>Acidimicrobiia</taxon>
        <taxon>Acidimicrobiales</taxon>
        <taxon>Ilumatobacteraceae</taxon>
        <taxon>Ilumatobacter</taxon>
    </lineage>
</organism>
<evidence type="ECO:0000256" key="3">
    <source>
        <dbReference type="ARBA" id="ARBA00022777"/>
    </source>
</evidence>
<dbReference type="GO" id="GO:0005737">
    <property type="term" value="C:cytoplasm"/>
    <property type="evidence" value="ECO:0007669"/>
    <property type="project" value="UniProtKB-SubCell"/>
</dbReference>
<feature type="binding site" evidence="5">
    <location>
        <begin position="59"/>
        <end position="61"/>
    </location>
    <ligand>
        <name>ATP</name>
        <dbReference type="ChEBI" id="CHEBI:30616"/>
    </ligand>
</feature>
<dbReference type="HAMAP" id="MF_00020">
    <property type="entry name" value="Acetate_kinase"/>
    <property type="match status" value="1"/>
</dbReference>
<reference evidence="7 8" key="1">
    <citation type="submission" date="2017-10" db="EMBL/GenBank/DDBJ databases">
        <title>Novel microbial diversity and functional potential in the marine mammal oral microbiome.</title>
        <authorList>
            <person name="Dudek N.K."/>
            <person name="Sun C.L."/>
            <person name="Burstein D."/>
            <person name="Kantor R.S."/>
            <person name="Aliaga Goltsman D.S."/>
            <person name="Bik E.M."/>
            <person name="Thomas B.C."/>
            <person name="Banfield J.F."/>
            <person name="Relman D.A."/>
        </authorList>
    </citation>
    <scope>NUCLEOTIDE SEQUENCE [LARGE SCALE GENOMIC DNA]</scope>
    <source>
        <strain evidence="7">DOLJORAL78_61_10</strain>
    </source>
</reference>
<keyword evidence="2 5" id="KW-0547">Nucleotide-binding</keyword>
<comment type="pathway">
    <text evidence="5">Metabolic intermediate biosynthesis; acetyl-CoA biosynthesis; acetyl-CoA from acetate: step 1/2.</text>
</comment>
<comment type="caution">
    <text evidence="5">Lacks conserved residue(s) required for the propagation of feature annotation.</text>
</comment>
<dbReference type="GO" id="GO:0008776">
    <property type="term" value="F:acetate kinase activity"/>
    <property type="evidence" value="ECO:0007669"/>
    <property type="project" value="UniProtKB-UniRule"/>
</dbReference>
<gene>
    <name evidence="5" type="primary">ackA</name>
    <name evidence="7" type="ORF">CSA55_06240</name>
</gene>
<dbReference type="GO" id="GO:0000287">
    <property type="term" value="F:magnesium ion binding"/>
    <property type="evidence" value="ECO:0007669"/>
    <property type="project" value="UniProtKB-UniRule"/>
</dbReference>
<dbReference type="InterPro" id="IPR004372">
    <property type="entry name" value="Ac/propionate_kinase"/>
</dbReference>
<dbReference type="PRINTS" id="PR00471">
    <property type="entry name" value="ACETATEKNASE"/>
</dbReference>
<dbReference type="UniPathway" id="UPA00340">
    <property type="reaction ID" value="UER00458"/>
</dbReference>
<dbReference type="Pfam" id="PF00871">
    <property type="entry name" value="Acetate_kinase"/>
    <property type="match status" value="1"/>
</dbReference>
<dbReference type="EC" id="2.7.2.1" evidence="5"/>
<dbReference type="PANTHER" id="PTHR21060">
    <property type="entry name" value="ACETATE KINASE"/>
    <property type="match status" value="1"/>
</dbReference>
<evidence type="ECO:0000313" key="7">
    <source>
        <dbReference type="EMBL" id="PIE31187.1"/>
    </source>
</evidence>
<evidence type="ECO:0000256" key="5">
    <source>
        <dbReference type="HAMAP-Rule" id="MF_00020"/>
    </source>
</evidence>
<comment type="catalytic activity">
    <reaction evidence="5">
        <text>acetate + ATP = acetyl phosphate + ADP</text>
        <dbReference type="Rhea" id="RHEA:11352"/>
        <dbReference type="ChEBI" id="CHEBI:22191"/>
        <dbReference type="ChEBI" id="CHEBI:30089"/>
        <dbReference type="ChEBI" id="CHEBI:30616"/>
        <dbReference type="ChEBI" id="CHEBI:456216"/>
        <dbReference type="EC" id="2.7.2.1"/>
    </reaction>
</comment>
<keyword evidence="1 5" id="KW-0808">Transferase</keyword>
<keyword evidence="5" id="KW-0460">Magnesium</keyword>
<dbReference type="GO" id="GO:0006083">
    <property type="term" value="P:acetate metabolic process"/>
    <property type="evidence" value="ECO:0007669"/>
    <property type="project" value="TreeGrafter"/>
</dbReference>
<dbReference type="GO" id="GO:0006085">
    <property type="term" value="P:acetyl-CoA biosynthetic process"/>
    <property type="evidence" value="ECO:0007669"/>
    <property type="project" value="UniProtKB-UniRule"/>
</dbReference>
<feature type="binding site" evidence="5">
    <location>
        <position position="161"/>
    </location>
    <ligand>
        <name>Mg(2+)</name>
        <dbReference type="ChEBI" id="CHEBI:18420"/>
    </ligand>
</feature>
<comment type="similarity">
    <text evidence="5 6">Belongs to the acetokinase family.</text>
</comment>
<dbReference type="PANTHER" id="PTHR21060:SF15">
    <property type="entry name" value="ACETATE KINASE-RELATED"/>
    <property type="match status" value="1"/>
</dbReference>
<dbReference type="GO" id="GO:0005524">
    <property type="term" value="F:ATP binding"/>
    <property type="evidence" value="ECO:0007669"/>
    <property type="project" value="UniProtKB-KW"/>
</dbReference>
<keyword evidence="5" id="KW-0963">Cytoplasm</keyword>